<keyword evidence="1" id="KW-0812">Transmembrane</keyword>
<evidence type="ECO:0000256" key="1">
    <source>
        <dbReference type="SAM" id="Phobius"/>
    </source>
</evidence>
<keyword evidence="1" id="KW-1133">Transmembrane helix</keyword>
<comment type="caution">
    <text evidence="2">The sequence shown here is derived from an EMBL/GenBank/DDBJ whole genome shotgun (WGS) entry which is preliminary data.</text>
</comment>
<sequence>MKGVQIFSHSLRQVMDNLGPALKVSGVLYLIQVGITMLLGYAMASAGMGMMGGGVGLGVVLVLVVTLITGIWIAVAWHRYVLLGEEPAGVVPPFMGEKMGQYFIKSLLIGLALIVVGMVLGMIIGTLFGRLMMAGPLLAMLLMAIMVQVPMIFLGMRLSAALPGTALGNNLPFLAGWQATEGEWRPLLQLSVLMALALWVVNMISWFVFGGFGLLANIWQVIAGWPVTMVGLSILTTLYGHYIEKRPLV</sequence>
<feature type="transmembrane region" description="Helical" evidence="1">
    <location>
        <begin position="192"/>
        <end position="216"/>
    </location>
</feature>
<protein>
    <recommendedName>
        <fullName evidence="4">Glycerophosphoryl diester phosphodiesterase membrane domain-containing protein</fullName>
    </recommendedName>
</protein>
<dbReference type="RefSeq" id="WP_380073877.1">
    <property type="nucleotide sequence ID" value="NZ_JBHRTO010000001.1"/>
</dbReference>
<gene>
    <name evidence="2" type="ORF">ACFOGH_14955</name>
</gene>
<feature type="transmembrane region" description="Helical" evidence="1">
    <location>
        <begin position="55"/>
        <end position="77"/>
    </location>
</feature>
<evidence type="ECO:0000313" key="2">
    <source>
        <dbReference type="EMBL" id="MFC3182298.1"/>
    </source>
</evidence>
<keyword evidence="1" id="KW-0472">Membrane</keyword>
<reference evidence="3" key="1">
    <citation type="journal article" date="2019" name="Int. J. Syst. Evol. Microbiol.">
        <title>The Global Catalogue of Microorganisms (GCM) 10K type strain sequencing project: providing services to taxonomists for standard genome sequencing and annotation.</title>
        <authorList>
            <consortium name="The Broad Institute Genomics Platform"/>
            <consortium name="The Broad Institute Genome Sequencing Center for Infectious Disease"/>
            <person name="Wu L."/>
            <person name="Ma J."/>
        </authorList>
    </citation>
    <scope>NUCLEOTIDE SEQUENCE [LARGE SCALE GENOMIC DNA]</scope>
    <source>
        <strain evidence="3">KCTC 52039</strain>
    </source>
</reference>
<feature type="transmembrane region" description="Helical" evidence="1">
    <location>
        <begin position="134"/>
        <end position="154"/>
    </location>
</feature>
<feature type="transmembrane region" description="Helical" evidence="1">
    <location>
        <begin position="21"/>
        <end position="43"/>
    </location>
</feature>
<feature type="transmembrane region" description="Helical" evidence="1">
    <location>
        <begin position="222"/>
        <end position="243"/>
    </location>
</feature>
<accession>A0ABV7J355</accession>
<dbReference type="EMBL" id="JBHRTO010000001">
    <property type="protein sequence ID" value="MFC3182298.1"/>
    <property type="molecule type" value="Genomic_DNA"/>
</dbReference>
<organism evidence="2 3">
    <name type="scientific">Cypionkella sinensis</name>
    <dbReference type="NCBI Taxonomy" id="1756043"/>
    <lineage>
        <taxon>Bacteria</taxon>
        <taxon>Pseudomonadati</taxon>
        <taxon>Pseudomonadota</taxon>
        <taxon>Alphaproteobacteria</taxon>
        <taxon>Rhodobacterales</taxon>
        <taxon>Paracoccaceae</taxon>
        <taxon>Cypionkella</taxon>
    </lineage>
</organism>
<evidence type="ECO:0000313" key="3">
    <source>
        <dbReference type="Proteomes" id="UP001595547"/>
    </source>
</evidence>
<feature type="transmembrane region" description="Helical" evidence="1">
    <location>
        <begin position="107"/>
        <end position="128"/>
    </location>
</feature>
<keyword evidence="3" id="KW-1185">Reference proteome</keyword>
<evidence type="ECO:0008006" key="4">
    <source>
        <dbReference type="Google" id="ProtNLM"/>
    </source>
</evidence>
<dbReference type="Proteomes" id="UP001595547">
    <property type="component" value="Unassembled WGS sequence"/>
</dbReference>
<proteinExistence type="predicted"/>
<name>A0ABV7J355_9RHOB</name>